<dbReference type="EMBL" id="CAJVPU010010991">
    <property type="protein sequence ID" value="CAG8610571.1"/>
    <property type="molecule type" value="Genomic_DNA"/>
</dbReference>
<protein>
    <submittedName>
        <fullName evidence="1">612_t:CDS:1</fullName>
    </submittedName>
</protein>
<evidence type="ECO:0000313" key="2">
    <source>
        <dbReference type="Proteomes" id="UP000789702"/>
    </source>
</evidence>
<comment type="caution">
    <text evidence="1">The sequence shown here is derived from an EMBL/GenBank/DDBJ whole genome shotgun (WGS) entry which is preliminary data.</text>
</comment>
<dbReference type="Proteomes" id="UP000789702">
    <property type="component" value="Unassembled WGS sequence"/>
</dbReference>
<accession>A0ACA9MUQ5</accession>
<gene>
    <name evidence="1" type="ORF">DHETER_LOCUS7617</name>
</gene>
<proteinExistence type="predicted"/>
<name>A0ACA9MUQ5_9GLOM</name>
<reference evidence="1" key="1">
    <citation type="submission" date="2021-06" db="EMBL/GenBank/DDBJ databases">
        <authorList>
            <person name="Kallberg Y."/>
            <person name="Tangrot J."/>
            <person name="Rosling A."/>
        </authorList>
    </citation>
    <scope>NUCLEOTIDE SEQUENCE</scope>
    <source>
        <strain evidence="1">IL203A</strain>
    </source>
</reference>
<organism evidence="1 2">
    <name type="scientific">Dentiscutata heterogama</name>
    <dbReference type="NCBI Taxonomy" id="1316150"/>
    <lineage>
        <taxon>Eukaryota</taxon>
        <taxon>Fungi</taxon>
        <taxon>Fungi incertae sedis</taxon>
        <taxon>Mucoromycota</taxon>
        <taxon>Glomeromycotina</taxon>
        <taxon>Glomeromycetes</taxon>
        <taxon>Diversisporales</taxon>
        <taxon>Gigasporaceae</taxon>
        <taxon>Dentiscutata</taxon>
    </lineage>
</organism>
<evidence type="ECO:0000313" key="1">
    <source>
        <dbReference type="EMBL" id="CAG8610571.1"/>
    </source>
</evidence>
<keyword evidence="2" id="KW-1185">Reference proteome</keyword>
<feature type="non-terminal residue" evidence="1">
    <location>
        <position position="642"/>
    </location>
</feature>
<sequence>MNDKTWHQSSSSSHNIVRNLWPGESSGTRELPNNDFRGPKQEPIPDTDNWNFERPSAPVDDKWITDKSSNHESGWGSRPSNNKNWVQSSTTQEGWGRVPNEGPPPSNNDNWSKSSTAQEGWGSRVPNEGPRPSNDDNWSKSSTAQESWPRAPNEGPRPSNDDNWSKSSTAQEGWPRVPNEGPRPSNDDSWSQSSTTQEGWGPRVSKESDWPEPSTSLDTQGVQPQVRDDWVKKQDPISNDDMLVSNQVVESELEENLEQKQAFVEANDDVMERRQTPPQDQEDNRVIKQSSLSDDDEWVTSGPPISSQDRENDHIIKQIPTPEDEWVTSQPFHKDDNMIKQVPPQEEVEWVTSNPPASIHDRDDQWKKQPFLCENNSWNRKRLSPSEDNRSHKKSDKDPWGGKGRSEGSWEKKNDANDGSLKYNTIRARSVDQHSKNYNSIDPMEMESDDLSTLAMQEVIHNSFTTLKHNERKQFEEYDLNDHSNSVPPEILQETDQTLIQDLMLESHNKNDHLKQVESSFTTNYQEWSGKAFCDVEVQTDPIDLTSLEDYLNSIDPSIMNILRKKLTSILGIGLVGDVRNKLPTEVFDSNDTSSLSAIQTQNNSILDMEPNDISKFEQIKTYKPETSSSTTFNESQQDFPP</sequence>